<dbReference type="Pfam" id="PF01061">
    <property type="entry name" value="ABC2_membrane"/>
    <property type="match status" value="1"/>
</dbReference>
<evidence type="ECO:0000256" key="3">
    <source>
        <dbReference type="ARBA" id="ARBA00022989"/>
    </source>
</evidence>
<evidence type="ECO:0000313" key="12">
    <source>
        <dbReference type="Proteomes" id="UP000552935"/>
    </source>
</evidence>
<dbReference type="PANTHER" id="PTHR43229">
    <property type="entry name" value="NODULATION PROTEIN J"/>
    <property type="match status" value="1"/>
</dbReference>
<dbReference type="PANTHER" id="PTHR43229:SF2">
    <property type="entry name" value="NODULATION PROTEIN J"/>
    <property type="match status" value="1"/>
</dbReference>
<feature type="transmembrane region" description="Helical" evidence="5">
    <location>
        <begin position="57"/>
        <end position="80"/>
    </location>
</feature>
<comment type="caution">
    <text evidence="7">The sequence shown here is derived from an EMBL/GenBank/DDBJ whole genome shotgun (WGS) entry which is preliminary data.</text>
</comment>
<sequence length="288" mass="32109">MWAFVKRNLLLFFRNRAGVFFSVLGALIAFLLYLVFLKKSMSTLWPLTHPEKLLDPWLIGGTLTITAVTTTQNGLARMIVDRETGRLSDYLLTQASYLRIELGYLISAVIIGTIMQLLMFFTMSGAFLWLDHIAIFWQLTGQIIVLAVFSSLVWTAFNLLILSFVSRVTTMSGISTIIGTAAGFFAGVYLPIGSVPTAAQNLMKLTPFPYNAAIYRQLLLQQPLESTFSVHQTTARQTFEKMLGIRIDLHGLLSSSQTYLILTSFTLLVGLVIILIAKVSRKTALVRV</sequence>
<accession>A0A508YXW1</accession>
<feature type="domain" description="ABC-2 type transporter transmembrane" evidence="6">
    <location>
        <begin position="2"/>
        <end position="217"/>
    </location>
</feature>
<feature type="transmembrane region" description="Helical" evidence="5">
    <location>
        <begin position="101"/>
        <end position="129"/>
    </location>
</feature>
<dbReference type="Proteomes" id="UP000552935">
    <property type="component" value="Unassembled WGS sequence"/>
</dbReference>
<evidence type="ECO:0000313" key="9">
    <source>
        <dbReference type="EMBL" id="THC80997.1"/>
    </source>
</evidence>
<keyword evidence="3 5" id="KW-1133">Transmembrane helix</keyword>
<dbReference type="EMBL" id="JACCKI010000003">
    <property type="protein sequence ID" value="NZA04777.1"/>
    <property type="molecule type" value="Genomic_DNA"/>
</dbReference>
<keyword evidence="4 5" id="KW-0472">Membrane</keyword>
<dbReference type="Proteomes" id="UP000307517">
    <property type="component" value="Unassembled WGS sequence"/>
</dbReference>
<dbReference type="GO" id="GO:0016020">
    <property type="term" value="C:membrane"/>
    <property type="evidence" value="ECO:0007669"/>
    <property type="project" value="UniProtKB-SubCell"/>
</dbReference>
<dbReference type="EMBL" id="SSHM01000001">
    <property type="protein sequence ID" value="THC80997.1"/>
    <property type="molecule type" value="Genomic_DNA"/>
</dbReference>
<reference evidence="8 10" key="1">
    <citation type="submission" date="2017-01" db="EMBL/GenBank/DDBJ databases">
        <title>In silico prediction, in vitro antibacterial spectrum and physicochemical properties of a putative bacteriocin produced by Lactobacillus rhamnosus strain L156.4.</title>
        <authorList>
            <person name="Silveira A.M."/>
            <person name="Monteiro A.S."/>
            <person name="Santos V.L."/>
            <person name="Nicoli J.R."/>
            <person name="Azevedo V."/>
            <person name="Soares S.C."/>
            <person name="Castro-Oliveira L."/>
            <person name="Dias-Souza M.V."/>
            <person name="Nardi R.M."/>
        </authorList>
    </citation>
    <scope>NUCLEOTIDE SEQUENCE [LARGE SCALE GENOMIC DNA]</scope>
    <source>
        <strain evidence="8 10">L156.4</strain>
    </source>
</reference>
<evidence type="ECO:0000313" key="10">
    <source>
        <dbReference type="Proteomes" id="UP000189067"/>
    </source>
</evidence>
<organism evidence="7 12">
    <name type="scientific">Lacticaseibacillus rhamnosus</name>
    <name type="common">Lactobacillus rhamnosus</name>
    <dbReference type="NCBI Taxonomy" id="47715"/>
    <lineage>
        <taxon>Bacteria</taxon>
        <taxon>Bacillati</taxon>
        <taxon>Bacillota</taxon>
        <taxon>Bacilli</taxon>
        <taxon>Lactobacillales</taxon>
        <taxon>Lactobacillaceae</taxon>
        <taxon>Lacticaseibacillus</taxon>
    </lineage>
</organism>
<evidence type="ECO:0000256" key="1">
    <source>
        <dbReference type="ARBA" id="ARBA00004141"/>
    </source>
</evidence>
<comment type="subcellular location">
    <subcellularLocation>
        <location evidence="1">Membrane</location>
        <topology evidence="1">Multi-pass membrane protein</topology>
    </subcellularLocation>
</comment>
<dbReference type="InterPro" id="IPR013525">
    <property type="entry name" value="ABC2_TM"/>
</dbReference>
<dbReference type="GO" id="GO:0140359">
    <property type="term" value="F:ABC-type transporter activity"/>
    <property type="evidence" value="ECO:0007669"/>
    <property type="project" value="InterPro"/>
</dbReference>
<feature type="transmembrane region" description="Helical" evidence="5">
    <location>
        <begin position="259"/>
        <end position="277"/>
    </location>
</feature>
<evidence type="ECO:0000313" key="8">
    <source>
        <dbReference type="EMBL" id="ONN75430.1"/>
    </source>
</evidence>
<feature type="transmembrane region" description="Helical" evidence="5">
    <location>
        <begin position="173"/>
        <end position="192"/>
    </location>
</feature>
<evidence type="ECO:0000256" key="4">
    <source>
        <dbReference type="ARBA" id="ARBA00023136"/>
    </source>
</evidence>
<gene>
    <name evidence="8" type="ORF">BWR10_02835</name>
    <name evidence="9" type="ORF">E6L36_11890</name>
    <name evidence="7" type="ORF">H0N82_06565</name>
</gene>
<feature type="transmembrane region" description="Helical" evidence="5">
    <location>
        <begin position="17"/>
        <end position="37"/>
    </location>
</feature>
<name>A0A508YXW1_LACRH</name>
<dbReference type="AlphaFoldDB" id="A0A508YXW1"/>
<keyword evidence="2 5" id="KW-0812">Transmembrane</keyword>
<reference evidence="7 12" key="3">
    <citation type="submission" date="2020-07" db="EMBL/GenBank/DDBJ databases">
        <title>Organ Donor 1.</title>
        <authorList>
            <person name="Marsh A.J."/>
            <person name="Azcarate-Peril M.A."/>
        </authorList>
    </citation>
    <scope>NUCLEOTIDE SEQUENCE [LARGE SCALE GENOMIC DNA]</scope>
    <source>
        <strain evidence="7 12">AMC0712</strain>
    </source>
</reference>
<evidence type="ECO:0000259" key="6">
    <source>
        <dbReference type="Pfam" id="PF01061"/>
    </source>
</evidence>
<evidence type="ECO:0000313" key="11">
    <source>
        <dbReference type="Proteomes" id="UP000307517"/>
    </source>
</evidence>
<dbReference type="Proteomes" id="UP000189067">
    <property type="component" value="Unassembled WGS sequence"/>
</dbReference>
<protein>
    <submittedName>
        <fullName evidence="7 8">ABC transporter permease</fullName>
    </submittedName>
</protein>
<dbReference type="InterPro" id="IPR051784">
    <property type="entry name" value="Nod_factor_ABC_transporter"/>
</dbReference>
<reference evidence="9 11" key="2">
    <citation type="submission" date="2019-04" db="EMBL/GenBank/DDBJ databases">
        <title>Genome Announcement to Ensure Probiotic Safety of Lactobacillus rhamnosus UBLR-58.</title>
        <authorList>
            <person name="Sulthana A."/>
            <person name="Lakshmi S.G."/>
            <person name="Madempudi R.S."/>
        </authorList>
    </citation>
    <scope>NUCLEOTIDE SEQUENCE [LARGE SCALE GENOMIC DNA]</scope>
    <source>
        <strain evidence="9 11">UBLR-58</strain>
    </source>
</reference>
<proteinExistence type="predicted"/>
<evidence type="ECO:0000256" key="2">
    <source>
        <dbReference type="ARBA" id="ARBA00022692"/>
    </source>
</evidence>
<evidence type="ECO:0000313" key="7">
    <source>
        <dbReference type="EMBL" id="NZA04777.1"/>
    </source>
</evidence>
<dbReference type="RefSeq" id="WP_005691766.1">
    <property type="nucleotide sequence ID" value="NZ_CABFNI010000010.1"/>
</dbReference>
<dbReference type="EMBL" id="MTJY01000019">
    <property type="protein sequence ID" value="ONN75430.1"/>
    <property type="molecule type" value="Genomic_DNA"/>
</dbReference>
<feature type="transmembrane region" description="Helical" evidence="5">
    <location>
        <begin position="135"/>
        <end position="161"/>
    </location>
</feature>
<evidence type="ECO:0000256" key="5">
    <source>
        <dbReference type="SAM" id="Phobius"/>
    </source>
</evidence>